<protein>
    <submittedName>
        <fullName evidence="8">Amino acid aminotransferase</fullName>
        <ecNumber evidence="8">2.6.1.-</ecNumber>
    </submittedName>
</protein>
<keyword evidence="5 8" id="KW-0808">Transferase</keyword>
<dbReference type="GO" id="GO:0033585">
    <property type="term" value="P:L-phenylalanine biosynthetic process from chorismate via phenylpyruvate"/>
    <property type="evidence" value="ECO:0007669"/>
    <property type="project" value="TreeGrafter"/>
</dbReference>
<dbReference type="CDD" id="cd00609">
    <property type="entry name" value="AAT_like"/>
    <property type="match status" value="1"/>
</dbReference>
<dbReference type="PANTHER" id="PTHR11879:SF22">
    <property type="entry name" value="ASPARTATE AMINOTRANSFERASE, MITOCHONDRIAL"/>
    <property type="match status" value="1"/>
</dbReference>
<reference evidence="8 9" key="1">
    <citation type="submission" date="2023-08" db="EMBL/GenBank/DDBJ databases">
        <title>Pleionea litopenaei sp. nov., isolated from stomach of juvenile Litopenaeus vannamei.</title>
        <authorList>
            <person name="Rho A.M."/>
            <person name="Hwang C.Y."/>
        </authorList>
    </citation>
    <scope>NUCLEOTIDE SEQUENCE [LARGE SCALE GENOMIC DNA]</scope>
    <source>
        <strain evidence="8 9">HL-JVS1</strain>
    </source>
</reference>
<dbReference type="SUPFAM" id="SSF53383">
    <property type="entry name" value="PLP-dependent transferases"/>
    <property type="match status" value="1"/>
</dbReference>
<evidence type="ECO:0000256" key="3">
    <source>
        <dbReference type="ARBA" id="ARBA00011738"/>
    </source>
</evidence>
<dbReference type="InterPro" id="IPR015424">
    <property type="entry name" value="PyrdxlP-dep_Trfase"/>
</dbReference>
<keyword evidence="9" id="KW-1185">Reference proteome</keyword>
<dbReference type="EMBL" id="CP133548">
    <property type="protein sequence ID" value="WMS87226.1"/>
    <property type="molecule type" value="Genomic_DNA"/>
</dbReference>
<dbReference type="PANTHER" id="PTHR11879">
    <property type="entry name" value="ASPARTATE AMINOTRANSFERASE"/>
    <property type="match status" value="1"/>
</dbReference>
<evidence type="ECO:0000313" key="8">
    <source>
        <dbReference type="EMBL" id="WMS87226.1"/>
    </source>
</evidence>
<dbReference type="Gene3D" id="3.40.640.10">
    <property type="entry name" value="Type I PLP-dependent aspartate aminotransferase-like (Major domain)"/>
    <property type="match status" value="1"/>
</dbReference>
<keyword evidence="6" id="KW-0663">Pyridoxal phosphate</keyword>
<dbReference type="AlphaFoldDB" id="A0AA51RTA0"/>
<dbReference type="KEGG" id="plei:Q9312_18635"/>
<dbReference type="FunFam" id="3.40.640.10:FF:000066">
    <property type="entry name" value="Aspartate aminotransferase"/>
    <property type="match status" value="1"/>
</dbReference>
<evidence type="ECO:0000256" key="4">
    <source>
        <dbReference type="ARBA" id="ARBA00022576"/>
    </source>
</evidence>
<comment type="cofactor">
    <cofactor evidence="1">
        <name>pyridoxal 5'-phosphate</name>
        <dbReference type="ChEBI" id="CHEBI:597326"/>
    </cofactor>
</comment>
<dbReference type="InterPro" id="IPR015422">
    <property type="entry name" value="PyrdxlP-dep_Trfase_small"/>
</dbReference>
<gene>
    <name evidence="8" type="ORF">Q9312_18635</name>
</gene>
<dbReference type="GO" id="GO:0004838">
    <property type="term" value="F:L-tyrosine-2-oxoglutarate transaminase activity"/>
    <property type="evidence" value="ECO:0007669"/>
    <property type="project" value="TreeGrafter"/>
</dbReference>
<evidence type="ECO:0000256" key="5">
    <source>
        <dbReference type="ARBA" id="ARBA00022679"/>
    </source>
</evidence>
<dbReference type="GO" id="GO:0042802">
    <property type="term" value="F:identical protein binding"/>
    <property type="evidence" value="ECO:0007669"/>
    <property type="project" value="TreeGrafter"/>
</dbReference>
<comment type="subunit">
    <text evidence="3">Homodimer.</text>
</comment>
<dbReference type="EC" id="2.6.1.-" evidence="8"/>
<dbReference type="InterPro" id="IPR000796">
    <property type="entry name" value="Asp_trans"/>
</dbReference>
<dbReference type="RefSeq" id="WP_309202366.1">
    <property type="nucleotide sequence ID" value="NZ_CP133548.1"/>
</dbReference>
<dbReference type="GO" id="GO:0030170">
    <property type="term" value="F:pyridoxal phosphate binding"/>
    <property type="evidence" value="ECO:0007669"/>
    <property type="project" value="InterPro"/>
</dbReference>
<evidence type="ECO:0000313" key="9">
    <source>
        <dbReference type="Proteomes" id="UP001239782"/>
    </source>
</evidence>
<dbReference type="Pfam" id="PF00155">
    <property type="entry name" value="Aminotran_1_2"/>
    <property type="match status" value="1"/>
</dbReference>
<dbReference type="Proteomes" id="UP001239782">
    <property type="component" value="Chromosome"/>
</dbReference>
<evidence type="ECO:0000259" key="7">
    <source>
        <dbReference type="Pfam" id="PF00155"/>
    </source>
</evidence>
<proteinExistence type="inferred from homology"/>
<evidence type="ECO:0000256" key="1">
    <source>
        <dbReference type="ARBA" id="ARBA00001933"/>
    </source>
</evidence>
<dbReference type="GO" id="GO:0004069">
    <property type="term" value="F:L-aspartate:2-oxoglutarate aminotransferase activity"/>
    <property type="evidence" value="ECO:0007669"/>
    <property type="project" value="TreeGrafter"/>
</dbReference>
<dbReference type="Gene3D" id="3.90.1150.10">
    <property type="entry name" value="Aspartate Aminotransferase, domain 1"/>
    <property type="match status" value="1"/>
</dbReference>
<dbReference type="InterPro" id="IPR004839">
    <property type="entry name" value="Aminotransferase_I/II_large"/>
</dbReference>
<name>A0AA51RTA0_9GAMM</name>
<feature type="domain" description="Aminotransferase class I/classII large" evidence="7">
    <location>
        <begin position="27"/>
        <end position="392"/>
    </location>
</feature>
<organism evidence="8 9">
    <name type="scientific">Pleionea litopenaei</name>
    <dbReference type="NCBI Taxonomy" id="3070815"/>
    <lineage>
        <taxon>Bacteria</taxon>
        <taxon>Pseudomonadati</taxon>
        <taxon>Pseudomonadota</taxon>
        <taxon>Gammaproteobacteria</taxon>
        <taxon>Oceanospirillales</taxon>
        <taxon>Pleioneaceae</taxon>
        <taxon>Pleionea</taxon>
    </lineage>
</organism>
<comment type="similarity">
    <text evidence="2">Belongs to the class-I pyridoxal-phosphate-dependent aminotransferase family.</text>
</comment>
<accession>A0AA51RTA0</accession>
<dbReference type="NCBIfam" id="NF006719">
    <property type="entry name" value="PRK09257.1"/>
    <property type="match status" value="1"/>
</dbReference>
<dbReference type="InterPro" id="IPR015421">
    <property type="entry name" value="PyrdxlP-dep_Trfase_major"/>
</dbReference>
<dbReference type="GO" id="GO:0005829">
    <property type="term" value="C:cytosol"/>
    <property type="evidence" value="ECO:0007669"/>
    <property type="project" value="TreeGrafter"/>
</dbReference>
<keyword evidence="4 8" id="KW-0032">Aminotransferase</keyword>
<evidence type="ECO:0000256" key="6">
    <source>
        <dbReference type="ARBA" id="ARBA00022898"/>
    </source>
</evidence>
<dbReference type="PRINTS" id="PR00799">
    <property type="entry name" value="TRANSAMINASE"/>
</dbReference>
<sequence>MFSRLPKLPADPLLGLIGLYRDDTNPNKVDLGVGVYRDEQGHTAIMTSVQKAQQIHLETEDSKTYIGPVGVPGFVNGIKSLVLGAQAQAVTDGRIAAIQTPGGCGALRVAAEFIHRLDKDMTVWVSDPTWANHVPLIRSAGLEIKSYPYFDAATGDVDYEKMDQQLAQLGPKDVVLLHGCCHNPTGADLSFEHWQRITERANQQGFLPFVDIAYQGLGDGLDDDVKGVRWLSENVKEMIIATSCSKNFGLYRERTGCLMVQAENKQQAEAMQTQVQDLARANYSMSPAYGGFLVDTILHNDALRAEWQQELANMATRVKALRAGLLEQINAQGIDKDFSFITRQKGMFSYLGINPEQVKRMREEFSIYMADSSRVNIAGLNTHCLEYVASSLKKVCG</sequence>
<evidence type="ECO:0000256" key="2">
    <source>
        <dbReference type="ARBA" id="ARBA00007441"/>
    </source>
</evidence>